<keyword evidence="2" id="KW-0496">Mitochondrion</keyword>
<evidence type="ECO:0000256" key="1">
    <source>
        <dbReference type="ARBA" id="ARBA00008164"/>
    </source>
</evidence>
<evidence type="ECO:0000259" key="8">
    <source>
        <dbReference type="SMART" id="SM00244"/>
    </source>
</evidence>
<proteinExistence type="inferred from homology"/>
<comment type="similarity">
    <text evidence="1">Belongs to the band 7/mec-2 family.</text>
</comment>
<evidence type="ECO:0000256" key="5">
    <source>
        <dbReference type="ARBA" id="ARBA00074725"/>
    </source>
</evidence>
<evidence type="ECO:0000256" key="7">
    <source>
        <dbReference type="SAM" id="MobiDB-lite"/>
    </source>
</evidence>
<dbReference type="Pfam" id="PF01145">
    <property type="entry name" value="Band_7"/>
    <property type="match status" value="1"/>
</dbReference>
<evidence type="ECO:0000313" key="9">
    <source>
        <dbReference type="Ensembl" id="ENSCCRP00020018410.1"/>
    </source>
</evidence>
<dbReference type="SMART" id="SM00244">
    <property type="entry name" value="PHB"/>
    <property type="match status" value="1"/>
</dbReference>
<dbReference type="Pfam" id="PF16200">
    <property type="entry name" value="Band_7_C"/>
    <property type="match status" value="1"/>
</dbReference>
<dbReference type="InterPro" id="IPR001107">
    <property type="entry name" value="Band_7"/>
</dbReference>
<dbReference type="InterPro" id="IPR032435">
    <property type="entry name" value="STML2-like_C"/>
</dbReference>
<keyword evidence="6" id="KW-0175">Coiled coil</keyword>
<feature type="compositionally biased region" description="Polar residues" evidence="7">
    <location>
        <begin position="344"/>
        <end position="354"/>
    </location>
</feature>
<dbReference type="PANTHER" id="PTHR43327:SF10">
    <property type="entry name" value="STOMATIN-LIKE PROTEIN 2, MITOCHONDRIAL"/>
    <property type="match status" value="1"/>
</dbReference>
<comment type="function">
    <text evidence="4">Mitochondrial protein that probably regulates the biogenesis and the activity of mitochondria. Stimulates cardiolipin biosynthesis, binds cardiolipin-enriched membranes where it recruits and stabilizes some proteins including prohibitin and may therefore act in the organization of functional microdomains in mitochondrial membranes. Through regulation of the mitochondrial function may play a role into several biological processes including cell migration, cell proliferation, T-cell activation, calcium homeostasis and cellular response to stress. May play a role in calcium homeostasis through negative regulation of calcium efflux from mitochondria. Required for mitochondrial hyperfusion a pro-survival cellular response to stress which results in increased ATP production by mitochondria. May also regulate the organization of functional domains at the plasma membrane and play a role in T-cell activation through association with the T-cell receptor signaling complex and its regulation.</text>
</comment>
<organism evidence="9 10">
    <name type="scientific">Cyprinus carpio</name>
    <name type="common">Common carp</name>
    <dbReference type="NCBI Taxonomy" id="7962"/>
    <lineage>
        <taxon>Eukaryota</taxon>
        <taxon>Metazoa</taxon>
        <taxon>Chordata</taxon>
        <taxon>Craniata</taxon>
        <taxon>Vertebrata</taxon>
        <taxon>Euteleostomi</taxon>
        <taxon>Actinopterygii</taxon>
        <taxon>Neopterygii</taxon>
        <taxon>Teleostei</taxon>
        <taxon>Ostariophysi</taxon>
        <taxon>Cypriniformes</taxon>
        <taxon>Cyprinidae</taxon>
        <taxon>Cyprininae</taxon>
        <taxon>Cyprinus</taxon>
    </lineage>
</organism>
<name>A0A8C2CX48_CYPCA</name>
<dbReference type="Proteomes" id="UP000694701">
    <property type="component" value="Unplaced"/>
</dbReference>
<evidence type="ECO:0000256" key="2">
    <source>
        <dbReference type="ARBA" id="ARBA00023128"/>
    </source>
</evidence>
<comment type="subcellular location">
    <subcellularLocation>
        <location evidence="3">Mitochondrion inner membrane</location>
        <topology evidence="3">Lipid-anchor</topology>
    </subcellularLocation>
</comment>
<evidence type="ECO:0000256" key="3">
    <source>
        <dbReference type="ARBA" id="ARBA00034476"/>
    </source>
</evidence>
<dbReference type="AlphaFoldDB" id="A0A8C2CX48"/>
<feature type="compositionally biased region" description="Polar residues" evidence="7">
    <location>
        <begin position="326"/>
        <end position="336"/>
    </location>
</feature>
<dbReference type="Gene3D" id="3.30.479.30">
    <property type="entry name" value="Band 7 domain"/>
    <property type="match status" value="1"/>
</dbReference>
<evidence type="ECO:0000256" key="6">
    <source>
        <dbReference type="SAM" id="Coils"/>
    </source>
</evidence>
<dbReference type="PRINTS" id="PR00721">
    <property type="entry name" value="STOMATIN"/>
</dbReference>
<protein>
    <recommendedName>
        <fullName evidence="5">Stomatin-like protein 2, mitochondrial</fullName>
    </recommendedName>
</protein>
<dbReference type="InterPro" id="IPR001972">
    <property type="entry name" value="Stomatin_HflK_fam"/>
</dbReference>
<dbReference type="FunFam" id="3.30.479.30:FF:000008">
    <property type="entry name" value="Stomatin-like protein 2, mitochondrial"/>
    <property type="match status" value="1"/>
</dbReference>
<feature type="coiled-coil region" evidence="6">
    <location>
        <begin position="239"/>
        <end position="273"/>
    </location>
</feature>
<dbReference type="PANTHER" id="PTHR43327">
    <property type="entry name" value="STOMATIN-LIKE PROTEIN 2, MITOCHONDRIAL"/>
    <property type="match status" value="1"/>
</dbReference>
<dbReference type="GO" id="GO:0005743">
    <property type="term" value="C:mitochondrial inner membrane"/>
    <property type="evidence" value="ECO:0007669"/>
    <property type="project" value="UniProtKB-SubCell"/>
</dbReference>
<dbReference type="InterPro" id="IPR036013">
    <property type="entry name" value="Band_7/SPFH_dom_sf"/>
</dbReference>
<dbReference type="SUPFAM" id="SSF117892">
    <property type="entry name" value="Band 7/SPFH domain"/>
    <property type="match status" value="1"/>
</dbReference>
<feature type="domain" description="Band 7" evidence="8">
    <location>
        <begin position="41"/>
        <end position="199"/>
    </location>
</feature>
<evidence type="ECO:0000256" key="4">
    <source>
        <dbReference type="ARBA" id="ARBA00060171"/>
    </source>
</evidence>
<evidence type="ECO:0000313" key="10">
    <source>
        <dbReference type="Proteomes" id="UP000694701"/>
    </source>
</evidence>
<dbReference type="CDD" id="cd08829">
    <property type="entry name" value="SPFH_paraslipin"/>
    <property type="match status" value="1"/>
</dbReference>
<feature type="region of interest" description="Disordered" evidence="7">
    <location>
        <begin position="326"/>
        <end position="354"/>
    </location>
</feature>
<dbReference type="InterPro" id="IPR050710">
    <property type="entry name" value="Band7/mec-2_domain"/>
</dbReference>
<dbReference type="GO" id="GO:0007005">
    <property type="term" value="P:mitochondrion organization"/>
    <property type="evidence" value="ECO:0007669"/>
    <property type="project" value="TreeGrafter"/>
</dbReference>
<sequence>MLRTLVCRAGSGLLKHSWQPVPVLWGSRAPQRWASSLPVNTVVLFVPQQEAWVVERMGRFHRILEPGLNFLIPVLDRVKYVQSLKEIVIDVPEQSAVSLDNVTLQIDGVLYLRILDPFKASYGVEDPEYAVTQLAQTTMRSELGKLTLDKVFRERESLNSNIVHSINQASDEWGIRCLRYEIKDIHVPPRVKESMQMQVEAERKKRATVLESEGAREAAINVAEGCKQAQILASEGEKAEQINRAAGEANAVLAKAEAKAKAIRLLSEALTRQNGNAAASLTVAEQYVSAFSNLAKESNTILLPSNTGDISSMVTQAMTIYGSLSKTQSTADSTTPETKELTLEGNTVSETGYK</sequence>
<reference evidence="9" key="1">
    <citation type="submission" date="2025-08" db="UniProtKB">
        <authorList>
            <consortium name="Ensembl"/>
        </authorList>
    </citation>
    <scope>IDENTIFICATION</scope>
</reference>
<accession>A0A8C2CX48</accession>
<dbReference type="Ensembl" id="ENSCCRT00020020231.1">
    <property type="protein sequence ID" value="ENSCCRP00020018410.1"/>
    <property type="gene ID" value="ENSCCRG00020008571.1"/>
</dbReference>